<dbReference type="RefSeq" id="WP_344904375.1">
    <property type="nucleotide sequence ID" value="NZ_BAABAS010000021.1"/>
</dbReference>
<proteinExistence type="predicted"/>
<evidence type="ECO:0000313" key="3">
    <source>
        <dbReference type="Proteomes" id="UP001501710"/>
    </source>
</evidence>
<accession>A0ABP8CJF1</accession>
<sequence length="62" mass="6918">MSAKYNHWRKSRYSDPNGDCVEVAKAADGGIGVRDSKAQPPAEMLELSRTEWAGLITRLRNI</sequence>
<dbReference type="InterPro" id="IPR007278">
    <property type="entry name" value="DUF397"/>
</dbReference>
<name>A0ABP8CJF1_9ACTN</name>
<comment type="caution">
    <text evidence="2">The sequence shown here is derived from an EMBL/GenBank/DDBJ whole genome shotgun (WGS) entry which is preliminary data.</text>
</comment>
<evidence type="ECO:0000313" key="2">
    <source>
        <dbReference type="EMBL" id="GAA4240013.1"/>
    </source>
</evidence>
<dbReference type="Proteomes" id="UP001501710">
    <property type="component" value="Unassembled WGS sequence"/>
</dbReference>
<dbReference type="EMBL" id="BAABAS010000021">
    <property type="protein sequence ID" value="GAA4240013.1"/>
    <property type="molecule type" value="Genomic_DNA"/>
</dbReference>
<evidence type="ECO:0000259" key="1">
    <source>
        <dbReference type="Pfam" id="PF04149"/>
    </source>
</evidence>
<feature type="domain" description="DUF397" evidence="1">
    <location>
        <begin position="7"/>
        <end position="60"/>
    </location>
</feature>
<gene>
    <name evidence="2" type="ORF">GCM10022254_63130</name>
</gene>
<dbReference type="Pfam" id="PF04149">
    <property type="entry name" value="DUF397"/>
    <property type="match status" value="1"/>
</dbReference>
<protein>
    <recommendedName>
        <fullName evidence="1">DUF397 domain-containing protein</fullName>
    </recommendedName>
</protein>
<keyword evidence="3" id="KW-1185">Reference proteome</keyword>
<reference evidence="3" key="1">
    <citation type="journal article" date="2019" name="Int. J. Syst. Evol. Microbiol.">
        <title>The Global Catalogue of Microorganisms (GCM) 10K type strain sequencing project: providing services to taxonomists for standard genome sequencing and annotation.</title>
        <authorList>
            <consortium name="The Broad Institute Genomics Platform"/>
            <consortium name="The Broad Institute Genome Sequencing Center for Infectious Disease"/>
            <person name="Wu L."/>
            <person name="Ma J."/>
        </authorList>
    </citation>
    <scope>NUCLEOTIDE SEQUENCE [LARGE SCALE GENOMIC DNA]</scope>
    <source>
        <strain evidence="3">JCM 17440</strain>
    </source>
</reference>
<organism evidence="2 3">
    <name type="scientific">Actinomadura meridiana</name>
    <dbReference type="NCBI Taxonomy" id="559626"/>
    <lineage>
        <taxon>Bacteria</taxon>
        <taxon>Bacillati</taxon>
        <taxon>Actinomycetota</taxon>
        <taxon>Actinomycetes</taxon>
        <taxon>Streptosporangiales</taxon>
        <taxon>Thermomonosporaceae</taxon>
        <taxon>Actinomadura</taxon>
    </lineage>
</organism>